<evidence type="ECO:0008006" key="8">
    <source>
        <dbReference type="Google" id="ProtNLM"/>
    </source>
</evidence>
<dbReference type="PANTHER" id="PTHR10057:SF0">
    <property type="entry name" value="TRANSLOCATOR PROTEIN"/>
    <property type="match status" value="1"/>
</dbReference>
<evidence type="ECO:0000256" key="4">
    <source>
        <dbReference type="ARBA" id="ARBA00022989"/>
    </source>
</evidence>
<feature type="transmembrane region" description="Helical" evidence="6">
    <location>
        <begin position="26"/>
        <end position="47"/>
    </location>
</feature>
<organism evidence="7">
    <name type="scientific">uncultured delta proteobacterium</name>
    <dbReference type="NCBI Taxonomy" id="34034"/>
    <lineage>
        <taxon>Bacteria</taxon>
        <taxon>Deltaproteobacteria</taxon>
        <taxon>environmental samples</taxon>
    </lineage>
</organism>
<keyword evidence="4 6" id="KW-1133">Transmembrane helix</keyword>
<evidence type="ECO:0000256" key="5">
    <source>
        <dbReference type="ARBA" id="ARBA00023136"/>
    </source>
</evidence>
<keyword evidence="5 6" id="KW-0472">Membrane</keyword>
<evidence type="ECO:0000256" key="1">
    <source>
        <dbReference type="ARBA" id="ARBA00004141"/>
    </source>
</evidence>
<reference evidence="7" key="1">
    <citation type="submission" date="2016-04" db="EMBL/GenBank/DDBJ databases">
        <authorList>
            <person name="Evans L.H."/>
            <person name="Alamgir A."/>
            <person name="Owens N."/>
            <person name="Weber N.D."/>
            <person name="Virtaneva K."/>
            <person name="Barbian K."/>
            <person name="Babar A."/>
            <person name="Rosenke K."/>
        </authorList>
    </citation>
    <scope>NUCLEOTIDE SEQUENCE</scope>
    <source>
        <strain evidence="7">86</strain>
    </source>
</reference>
<name>A0A212IXW9_9DELT</name>
<dbReference type="Pfam" id="PF03073">
    <property type="entry name" value="TspO_MBR"/>
    <property type="match status" value="1"/>
</dbReference>
<evidence type="ECO:0000256" key="2">
    <source>
        <dbReference type="ARBA" id="ARBA00007524"/>
    </source>
</evidence>
<dbReference type="EMBL" id="FLUQ01000001">
    <property type="protein sequence ID" value="SBV92053.1"/>
    <property type="molecule type" value="Genomic_DNA"/>
</dbReference>
<dbReference type="InterPro" id="IPR004307">
    <property type="entry name" value="TspO_MBR"/>
</dbReference>
<dbReference type="InterPro" id="IPR038330">
    <property type="entry name" value="TspO/MBR-related_sf"/>
</dbReference>
<feature type="transmembrane region" description="Helical" evidence="6">
    <location>
        <begin position="83"/>
        <end position="103"/>
    </location>
</feature>
<accession>A0A212IXW9</accession>
<sequence length="106" mass="12087">MVWTILYVLMGVSIGLARRSGHPGRAMLTGLFLVQLAVNFLWSAAFFYLRSPAAGLGLISVLFPLLLLYAWKSRPVNRASFRLFIPYILWVGFAWYLNCYIFLHNG</sequence>
<protein>
    <recommendedName>
        <fullName evidence="8">Tryptophan-rich sensory protein</fullName>
    </recommendedName>
</protein>
<evidence type="ECO:0000256" key="6">
    <source>
        <dbReference type="SAM" id="Phobius"/>
    </source>
</evidence>
<dbReference type="Gene3D" id="1.20.1260.100">
    <property type="entry name" value="TspO/MBR protein"/>
    <property type="match status" value="1"/>
</dbReference>
<evidence type="ECO:0000313" key="7">
    <source>
        <dbReference type="EMBL" id="SBV92053.1"/>
    </source>
</evidence>
<comment type="subcellular location">
    <subcellularLocation>
        <location evidence="1">Membrane</location>
        <topology evidence="1">Multi-pass membrane protein</topology>
    </subcellularLocation>
</comment>
<dbReference type="GO" id="GO:0016020">
    <property type="term" value="C:membrane"/>
    <property type="evidence" value="ECO:0007669"/>
    <property type="project" value="UniProtKB-SubCell"/>
</dbReference>
<proteinExistence type="inferred from homology"/>
<evidence type="ECO:0000256" key="3">
    <source>
        <dbReference type="ARBA" id="ARBA00022692"/>
    </source>
</evidence>
<dbReference type="PANTHER" id="PTHR10057">
    <property type="entry name" value="PERIPHERAL-TYPE BENZODIAZEPINE RECEPTOR"/>
    <property type="match status" value="1"/>
</dbReference>
<keyword evidence="3 6" id="KW-0812">Transmembrane</keyword>
<dbReference type="GO" id="GO:0033013">
    <property type="term" value="P:tetrapyrrole metabolic process"/>
    <property type="evidence" value="ECO:0007669"/>
    <property type="project" value="UniProtKB-ARBA"/>
</dbReference>
<feature type="transmembrane region" description="Helical" evidence="6">
    <location>
        <begin position="53"/>
        <end position="71"/>
    </location>
</feature>
<gene>
    <name evidence="7" type="ORF">KL86DPRO_10295</name>
</gene>
<dbReference type="AlphaFoldDB" id="A0A212IXW9"/>
<comment type="similarity">
    <text evidence="2">Belongs to the TspO/BZRP family.</text>
</comment>
<dbReference type="CDD" id="cd15904">
    <property type="entry name" value="TSPO_MBR"/>
    <property type="match status" value="1"/>
</dbReference>